<evidence type="ECO:0000313" key="1">
    <source>
        <dbReference type="EMBL" id="RBP36635.1"/>
    </source>
</evidence>
<dbReference type="EMBL" id="QNRR01000016">
    <property type="protein sequence ID" value="RBP36635.1"/>
    <property type="molecule type" value="Genomic_DNA"/>
</dbReference>
<proteinExistence type="predicted"/>
<sequence>MCGQRVSHLLIYPSPPAWACRDIPVPHDARTSGKRRVHLAERMDVRIRNGVIDDRFGDRDAQRPWTACSPAAAFLKCSLLHAPPRRSRQSPSGHVTSRASVIIATVPQSGMDSSKRQQGCTQSKVASPHKFRYGRGGQVFWKTMSAQSREATSNARRLILRPMRPVGLPAVQGRFASQSQHHGRDSHALLGHETIPDTHHTPRPHSAFTFAGTDLAAGSGWYSRMTGASTLFSGR</sequence>
<dbReference type="AlphaFoldDB" id="A0A366H442"/>
<reference evidence="1 2" key="1">
    <citation type="submission" date="2018-06" db="EMBL/GenBank/DDBJ databases">
        <title>Genomic Encyclopedia of Type Strains, Phase IV (KMG-IV): sequencing the most valuable type-strain genomes for metagenomic binning, comparative biology and taxonomic classification.</title>
        <authorList>
            <person name="Goeker M."/>
        </authorList>
    </citation>
    <scope>NUCLEOTIDE SEQUENCE [LARGE SCALE GENOMIC DNA]</scope>
    <source>
        <strain evidence="1 2">DSM 25532</strain>
    </source>
</reference>
<gene>
    <name evidence="1" type="ORF">DES53_11674</name>
</gene>
<protein>
    <submittedName>
        <fullName evidence="1">Uncharacterized protein</fullName>
    </submittedName>
</protein>
<evidence type="ECO:0000313" key="2">
    <source>
        <dbReference type="Proteomes" id="UP000253426"/>
    </source>
</evidence>
<accession>A0A366H442</accession>
<name>A0A366H442_9BACT</name>
<dbReference type="Proteomes" id="UP000253426">
    <property type="component" value="Unassembled WGS sequence"/>
</dbReference>
<keyword evidence="2" id="KW-1185">Reference proteome</keyword>
<organism evidence="1 2">
    <name type="scientific">Roseimicrobium gellanilyticum</name>
    <dbReference type="NCBI Taxonomy" id="748857"/>
    <lineage>
        <taxon>Bacteria</taxon>
        <taxon>Pseudomonadati</taxon>
        <taxon>Verrucomicrobiota</taxon>
        <taxon>Verrucomicrobiia</taxon>
        <taxon>Verrucomicrobiales</taxon>
        <taxon>Verrucomicrobiaceae</taxon>
        <taxon>Roseimicrobium</taxon>
    </lineage>
</organism>
<comment type="caution">
    <text evidence="1">The sequence shown here is derived from an EMBL/GenBank/DDBJ whole genome shotgun (WGS) entry which is preliminary data.</text>
</comment>